<dbReference type="RefSeq" id="WP_131839709.1">
    <property type="nucleotide sequence ID" value="NZ_SLWB01000011.1"/>
</dbReference>
<evidence type="ECO:0008006" key="3">
    <source>
        <dbReference type="Google" id="ProtNLM"/>
    </source>
</evidence>
<gene>
    <name evidence="1" type="ORF">CLV25_1113</name>
</gene>
<dbReference type="Proteomes" id="UP000294830">
    <property type="component" value="Unassembled WGS sequence"/>
</dbReference>
<organism evidence="1 2">
    <name type="scientific">Acetobacteroides hydrogenigenes</name>
    <dbReference type="NCBI Taxonomy" id="979970"/>
    <lineage>
        <taxon>Bacteria</taxon>
        <taxon>Pseudomonadati</taxon>
        <taxon>Bacteroidota</taxon>
        <taxon>Bacteroidia</taxon>
        <taxon>Bacteroidales</taxon>
        <taxon>Rikenellaceae</taxon>
        <taxon>Acetobacteroides</taxon>
    </lineage>
</organism>
<keyword evidence="2" id="KW-1185">Reference proteome</keyword>
<dbReference type="EMBL" id="SLWB01000011">
    <property type="protein sequence ID" value="TCN65324.1"/>
    <property type="molecule type" value="Genomic_DNA"/>
</dbReference>
<evidence type="ECO:0000313" key="2">
    <source>
        <dbReference type="Proteomes" id="UP000294830"/>
    </source>
</evidence>
<sequence>MNLTETYQFLESRGKDTLNPSFKIYQEDHELILKLLAYFTNNQQACQKYAISLRKGLMLSGPVGCGKTSLMRIFNTLLLPQFKYQVKPCRDISFEFNRDGYTVIHKYSTNSYSRGQHKIYCFDDLGTENHLKFYGVECNVMAEILLSRYDQFCLQGLQTHLTTNLTSMDIEEQYGKRVRSRMREMFNLLAFDAGSRDKRN</sequence>
<protein>
    <recommendedName>
        <fullName evidence="3">ATPase</fullName>
    </recommendedName>
</protein>
<comment type="caution">
    <text evidence="1">The sequence shown here is derived from an EMBL/GenBank/DDBJ whole genome shotgun (WGS) entry which is preliminary data.</text>
</comment>
<dbReference type="SUPFAM" id="SSF52540">
    <property type="entry name" value="P-loop containing nucleoside triphosphate hydrolases"/>
    <property type="match status" value="1"/>
</dbReference>
<evidence type="ECO:0000313" key="1">
    <source>
        <dbReference type="EMBL" id="TCN65324.1"/>
    </source>
</evidence>
<dbReference type="InterPro" id="IPR027417">
    <property type="entry name" value="P-loop_NTPase"/>
</dbReference>
<accession>A0A4R2EGF1</accession>
<proteinExistence type="predicted"/>
<name>A0A4R2EGF1_9BACT</name>
<dbReference type="OrthoDB" id="835620at2"/>
<dbReference type="AlphaFoldDB" id="A0A4R2EGF1"/>
<dbReference type="Gene3D" id="3.40.50.300">
    <property type="entry name" value="P-loop containing nucleotide triphosphate hydrolases"/>
    <property type="match status" value="1"/>
</dbReference>
<reference evidence="1 2" key="1">
    <citation type="submission" date="2019-03" db="EMBL/GenBank/DDBJ databases">
        <title>Genomic Encyclopedia of Archaeal and Bacterial Type Strains, Phase II (KMG-II): from individual species to whole genera.</title>
        <authorList>
            <person name="Goeker M."/>
        </authorList>
    </citation>
    <scope>NUCLEOTIDE SEQUENCE [LARGE SCALE GENOMIC DNA]</scope>
    <source>
        <strain evidence="1 2">RL-C</strain>
    </source>
</reference>